<proteinExistence type="predicted"/>
<organism evidence="1 2">
    <name type="scientific">Dendrobium thyrsiflorum</name>
    <name type="common">Pinecone-like raceme dendrobium</name>
    <name type="synonym">Orchid</name>
    <dbReference type="NCBI Taxonomy" id="117978"/>
    <lineage>
        <taxon>Eukaryota</taxon>
        <taxon>Viridiplantae</taxon>
        <taxon>Streptophyta</taxon>
        <taxon>Embryophyta</taxon>
        <taxon>Tracheophyta</taxon>
        <taxon>Spermatophyta</taxon>
        <taxon>Magnoliopsida</taxon>
        <taxon>Liliopsida</taxon>
        <taxon>Asparagales</taxon>
        <taxon>Orchidaceae</taxon>
        <taxon>Epidendroideae</taxon>
        <taxon>Malaxideae</taxon>
        <taxon>Dendrobiinae</taxon>
        <taxon>Dendrobium</taxon>
    </lineage>
</organism>
<accession>A0ABD0V2X2</accession>
<comment type="caution">
    <text evidence="1">The sequence shown here is derived from an EMBL/GenBank/DDBJ whole genome shotgun (WGS) entry which is preliminary data.</text>
</comment>
<dbReference type="EMBL" id="JANQDX010000009">
    <property type="protein sequence ID" value="KAL0919013.1"/>
    <property type="molecule type" value="Genomic_DNA"/>
</dbReference>
<keyword evidence="2" id="KW-1185">Reference proteome</keyword>
<evidence type="ECO:0000313" key="2">
    <source>
        <dbReference type="Proteomes" id="UP001552299"/>
    </source>
</evidence>
<sequence length="105" mass="11204">MTEARATVSTAITTGQMTLSITEKSISGHRKAVDAQLILISGVHRSAADADADTPRVTLAATDSSCCRIDQGCDPLPISLLSPSTRSFLGLGVYERERFSHLRSI</sequence>
<protein>
    <submittedName>
        <fullName evidence="1">Uncharacterized protein</fullName>
    </submittedName>
</protein>
<dbReference type="AlphaFoldDB" id="A0ABD0V2X2"/>
<dbReference type="Proteomes" id="UP001552299">
    <property type="component" value="Unassembled WGS sequence"/>
</dbReference>
<gene>
    <name evidence="1" type="ORF">M5K25_011078</name>
</gene>
<name>A0ABD0V2X2_DENTH</name>
<reference evidence="1 2" key="1">
    <citation type="journal article" date="2024" name="Plant Biotechnol. J.">
        <title>Dendrobium thyrsiflorum genome and its molecular insights into genes involved in important horticultural traits.</title>
        <authorList>
            <person name="Chen B."/>
            <person name="Wang J.Y."/>
            <person name="Zheng P.J."/>
            <person name="Li K.L."/>
            <person name="Liang Y.M."/>
            <person name="Chen X.F."/>
            <person name="Zhang C."/>
            <person name="Zhao X."/>
            <person name="He X."/>
            <person name="Zhang G.Q."/>
            <person name="Liu Z.J."/>
            <person name="Xu Q."/>
        </authorList>
    </citation>
    <scope>NUCLEOTIDE SEQUENCE [LARGE SCALE GENOMIC DNA]</scope>
    <source>
        <strain evidence="1">GZMU011</strain>
    </source>
</reference>
<evidence type="ECO:0000313" key="1">
    <source>
        <dbReference type="EMBL" id="KAL0919013.1"/>
    </source>
</evidence>